<evidence type="ECO:0000256" key="1">
    <source>
        <dbReference type="ARBA" id="ARBA00023002"/>
    </source>
</evidence>
<dbReference type="InterPro" id="IPR036188">
    <property type="entry name" value="FAD/NAD-bd_sf"/>
</dbReference>
<dbReference type="InterPro" id="IPR006076">
    <property type="entry name" value="FAD-dep_OxRdtase"/>
</dbReference>
<protein>
    <submittedName>
        <fullName evidence="3">D-amino-acid dehydrogenase</fullName>
    </submittedName>
</protein>
<comment type="caution">
    <text evidence="3">The sequence shown here is derived from an EMBL/GenBank/DDBJ whole genome shotgun (WGS) entry which is preliminary data.</text>
</comment>
<evidence type="ECO:0000313" key="4">
    <source>
        <dbReference type="Proteomes" id="UP000275394"/>
    </source>
</evidence>
<dbReference type="GO" id="GO:0016491">
    <property type="term" value="F:oxidoreductase activity"/>
    <property type="evidence" value="ECO:0007669"/>
    <property type="project" value="UniProtKB-KW"/>
</dbReference>
<proteinExistence type="predicted"/>
<sequence>MSVIIVGGGIVGLSAAFFLARQGEDVTVVDPAPAYGCSYGNGGVIATDHLHPMINRALLKHLPRLLFGDYPALWVPPKHMPHTMPWLLKLYNCMGPKQCSEIKKIMTDLAMRAESAWSYIDEFVADAKLLRKQGRYYAYLSEASFASDNGIWADRSLQNIDFRFHDGKDFPFLQHQKLLYQVAQIDDIYYVPSPVKLLNKFHQSLNSLGVKFIYQKVKNVTSEGSQAKVVLDDDRVLSANNVALCAGVANHQLIKPLGLTIPLVSETGYAISFKTQTPVVDKHTLIKDRHLSISPTDEGFRITGVVQLESPVNARENSPSEEIFSYMRQALGGLIDLSKVEEIECWTGNRPSLPDGLPMIGSIPKHQNILVATGHQHIGMTLGPVTGQLVTDLITSNSPTVDMTPFSTTRFR</sequence>
<dbReference type="Gene3D" id="3.50.50.60">
    <property type="entry name" value="FAD/NAD(P)-binding domain"/>
    <property type="match status" value="2"/>
</dbReference>
<dbReference type="PANTHER" id="PTHR13847">
    <property type="entry name" value="SARCOSINE DEHYDROGENASE-RELATED"/>
    <property type="match status" value="1"/>
</dbReference>
<dbReference type="OrthoDB" id="9815989at2"/>
<feature type="domain" description="FAD dependent oxidoreductase" evidence="2">
    <location>
        <begin position="3"/>
        <end position="393"/>
    </location>
</feature>
<dbReference type="RefSeq" id="WP_123711410.1">
    <property type="nucleotide sequence ID" value="NZ_RKHR01000003.1"/>
</dbReference>
<organism evidence="3 4">
    <name type="scientific">Sinobacterium caligoides</name>
    <dbReference type="NCBI Taxonomy" id="933926"/>
    <lineage>
        <taxon>Bacteria</taxon>
        <taxon>Pseudomonadati</taxon>
        <taxon>Pseudomonadota</taxon>
        <taxon>Gammaproteobacteria</taxon>
        <taxon>Cellvibrionales</taxon>
        <taxon>Spongiibacteraceae</taxon>
        <taxon>Sinobacterium</taxon>
    </lineage>
</organism>
<accession>A0A3N2E083</accession>
<dbReference type="EMBL" id="RKHR01000003">
    <property type="protein sequence ID" value="ROS05510.1"/>
    <property type="molecule type" value="Genomic_DNA"/>
</dbReference>
<evidence type="ECO:0000313" key="3">
    <source>
        <dbReference type="EMBL" id="ROS05510.1"/>
    </source>
</evidence>
<dbReference type="GO" id="GO:0005737">
    <property type="term" value="C:cytoplasm"/>
    <property type="evidence" value="ECO:0007669"/>
    <property type="project" value="TreeGrafter"/>
</dbReference>
<dbReference type="Proteomes" id="UP000275394">
    <property type="component" value="Unassembled WGS sequence"/>
</dbReference>
<keyword evidence="1" id="KW-0560">Oxidoreductase</keyword>
<dbReference type="AlphaFoldDB" id="A0A3N2E083"/>
<dbReference type="Pfam" id="PF01266">
    <property type="entry name" value="DAO"/>
    <property type="match status" value="1"/>
</dbReference>
<keyword evidence="4" id="KW-1185">Reference proteome</keyword>
<reference evidence="3 4" key="1">
    <citation type="submission" date="2018-11" db="EMBL/GenBank/DDBJ databases">
        <title>Genomic Encyclopedia of Type Strains, Phase IV (KMG-IV): sequencing the most valuable type-strain genomes for metagenomic binning, comparative biology and taxonomic classification.</title>
        <authorList>
            <person name="Goeker M."/>
        </authorList>
    </citation>
    <scope>NUCLEOTIDE SEQUENCE [LARGE SCALE GENOMIC DNA]</scope>
    <source>
        <strain evidence="3 4">DSM 100316</strain>
    </source>
</reference>
<dbReference type="Gene3D" id="3.30.9.10">
    <property type="entry name" value="D-Amino Acid Oxidase, subunit A, domain 2"/>
    <property type="match status" value="1"/>
</dbReference>
<name>A0A3N2E083_9GAMM</name>
<dbReference type="SUPFAM" id="SSF51905">
    <property type="entry name" value="FAD/NAD(P)-binding domain"/>
    <property type="match status" value="1"/>
</dbReference>
<gene>
    <name evidence="3" type="ORF">EDC56_1041</name>
</gene>
<evidence type="ECO:0000259" key="2">
    <source>
        <dbReference type="Pfam" id="PF01266"/>
    </source>
</evidence>